<keyword evidence="2" id="KW-1185">Reference proteome</keyword>
<evidence type="ECO:0000313" key="2">
    <source>
        <dbReference type="Proteomes" id="UP001596250"/>
    </source>
</evidence>
<dbReference type="RefSeq" id="WP_379894751.1">
    <property type="nucleotide sequence ID" value="NZ_CBCSCT010000042.1"/>
</dbReference>
<gene>
    <name evidence="1" type="ORF">ACFPXP_13320</name>
</gene>
<organism evidence="1 2">
    <name type="scientific">Marinicrinis lubricantis</name>
    <dbReference type="NCBI Taxonomy" id="2086470"/>
    <lineage>
        <taxon>Bacteria</taxon>
        <taxon>Bacillati</taxon>
        <taxon>Bacillota</taxon>
        <taxon>Bacilli</taxon>
        <taxon>Bacillales</taxon>
        <taxon>Paenibacillaceae</taxon>
    </lineage>
</organism>
<comment type="caution">
    <text evidence="1">The sequence shown here is derived from an EMBL/GenBank/DDBJ whole genome shotgun (WGS) entry which is preliminary data.</text>
</comment>
<dbReference type="EMBL" id="JBHSQV010000161">
    <property type="protein sequence ID" value="MFC5987385.1"/>
    <property type="molecule type" value="Genomic_DNA"/>
</dbReference>
<accession>A0ABW1IQM6</accession>
<evidence type="ECO:0000313" key="1">
    <source>
        <dbReference type="EMBL" id="MFC5987385.1"/>
    </source>
</evidence>
<name>A0ABW1IQM6_9BACL</name>
<reference evidence="2" key="1">
    <citation type="journal article" date="2019" name="Int. J. Syst. Evol. Microbiol.">
        <title>The Global Catalogue of Microorganisms (GCM) 10K type strain sequencing project: providing services to taxonomists for standard genome sequencing and annotation.</title>
        <authorList>
            <consortium name="The Broad Institute Genomics Platform"/>
            <consortium name="The Broad Institute Genome Sequencing Center for Infectious Disease"/>
            <person name="Wu L."/>
            <person name="Ma J."/>
        </authorList>
    </citation>
    <scope>NUCLEOTIDE SEQUENCE [LARGE SCALE GENOMIC DNA]</scope>
    <source>
        <strain evidence="2">CCM 8749</strain>
    </source>
</reference>
<proteinExistence type="predicted"/>
<dbReference type="Proteomes" id="UP001596250">
    <property type="component" value="Unassembled WGS sequence"/>
</dbReference>
<protein>
    <submittedName>
        <fullName evidence="1">Uncharacterized protein</fullName>
    </submittedName>
</protein>
<sequence length="63" mass="7223">MNRVKSHLDQIHMIGQLADLKDLVYKQSLLISALSDLLIEKKLITREEIACMASRLDEELTID</sequence>